<dbReference type="Proteomes" id="UP001310386">
    <property type="component" value="Unassembled WGS sequence"/>
</dbReference>
<gene>
    <name evidence="1" type="ORF">VF724_14260</name>
</gene>
<evidence type="ECO:0000313" key="2">
    <source>
        <dbReference type="Proteomes" id="UP001310386"/>
    </source>
</evidence>
<dbReference type="EMBL" id="JAYJLD010000023">
    <property type="protein sequence ID" value="MEB3102821.1"/>
    <property type="molecule type" value="Genomic_DNA"/>
</dbReference>
<protein>
    <submittedName>
        <fullName evidence="1">Uncharacterized protein</fullName>
    </submittedName>
</protein>
<reference evidence="1" key="1">
    <citation type="submission" date="2023-12" db="EMBL/GenBank/DDBJ databases">
        <title>Fervidustalea candida gen. nov., sp. nov., a novel member of the family Paenibacillaceae isolated from a geothermal area.</title>
        <authorList>
            <person name="Li W.-J."/>
            <person name="Jiao J.-Y."/>
            <person name="Chen Y."/>
        </authorList>
    </citation>
    <scope>NUCLEOTIDE SEQUENCE</scope>
    <source>
        <strain evidence="1">SYSU GA230002</strain>
    </source>
</reference>
<keyword evidence="2" id="KW-1185">Reference proteome</keyword>
<organism evidence="1 2">
    <name type="scientific">Ferviditalea candida</name>
    <dbReference type="NCBI Taxonomy" id="3108399"/>
    <lineage>
        <taxon>Bacteria</taxon>
        <taxon>Bacillati</taxon>
        <taxon>Bacillota</taxon>
        <taxon>Bacilli</taxon>
        <taxon>Bacillales</taxon>
        <taxon>Paenibacillaceae</taxon>
        <taxon>Ferviditalea</taxon>
    </lineage>
</organism>
<name>A0ABU5ZJY7_9BACL</name>
<dbReference type="RefSeq" id="WP_371754944.1">
    <property type="nucleotide sequence ID" value="NZ_JAYJLD010000023.1"/>
</dbReference>
<accession>A0ABU5ZJY7</accession>
<evidence type="ECO:0000313" key="1">
    <source>
        <dbReference type="EMBL" id="MEB3102821.1"/>
    </source>
</evidence>
<sequence>MSQVEEVLQHVSELSKAEQLRVYFDLHRRLQEDVDQLGFLKLSEDALKDWDNEEDDVYNGI</sequence>
<comment type="caution">
    <text evidence="1">The sequence shown here is derived from an EMBL/GenBank/DDBJ whole genome shotgun (WGS) entry which is preliminary data.</text>
</comment>
<proteinExistence type="predicted"/>